<sequence length="257" mass="29768">MSERHGIQESTLKSWANLGYITSSRIGEQLFLDDESLAAYLEAHKRVGLEMDYLSKMIEEKKLERDFILSKYDDLLYVLRTQKACKPLYAIIIRELAQLIIHPEGRDIFYSISIGEPIEKVACRHRITYDRALQIYNSHLKGLKLRKNMLATYRKRAIDARFLSLVEDRKKVNLEQDEEILNLSIRKVADTRLANVLHNKEIRTVKELFEVVSLGGWKSILGIEGVGKTSYYRLLSKLQMLGVVDESLDKILSNYSE</sequence>
<dbReference type="KEGG" id="bfc:BacF7301_25595"/>
<proteinExistence type="predicted"/>
<dbReference type="EMBL" id="CP050831">
    <property type="protein sequence ID" value="QIU97322.1"/>
    <property type="molecule type" value="Genomic_DNA"/>
</dbReference>
<evidence type="ECO:0000313" key="2">
    <source>
        <dbReference type="Proteomes" id="UP000501780"/>
    </source>
</evidence>
<evidence type="ECO:0000313" key="1">
    <source>
        <dbReference type="EMBL" id="QIU97322.1"/>
    </source>
</evidence>
<protein>
    <submittedName>
        <fullName evidence="1">Uncharacterized protein</fullName>
    </submittedName>
</protein>
<keyword evidence="2" id="KW-1185">Reference proteome</keyword>
<reference evidence="1 2" key="1">
    <citation type="submission" date="2020-03" db="EMBL/GenBank/DDBJ databases">
        <title>Genomic analysis of Bacteroides faecium CBA7301.</title>
        <authorList>
            <person name="Kim J."/>
            <person name="Roh S.W."/>
        </authorList>
    </citation>
    <scope>NUCLEOTIDE SEQUENCE [LARGE SCALE GENOMIC DNA]</scope>
    <source>
        <strain evidence="1 2">CBA7301</strain>
    </source>
</reference>
<dbReference type="Gene3D" id="1.10.150.20">
    <property type="entry name" value="5' to 3' exonuclease, C-terminal subdomain"/>
    <property type="match status" value="1"/>
</dbReference>
<dbReference type="Proteomes" id="UP000501780">
    <property type="component" value="Chromosome"/>
</dbReference>
<organism evidence="1 2">
    <name type="scientific">Bacteroides faecium</name>
    <dbReference type="NCBI Taxonomy" id="2715212"/>
    <lineage>
        <taxon>Bacteria</taxon>
        <taxon>Pseudomonadati</taxon>
        <taxon>Bacteroidota</taxon>
        <taxon>Bacteroidia</taxon>
        <taxon>Bacteroidales</taxon>
        <taxon>Bacteroidaceae</taxon>
        <taxon>Bacteroides</taxon>
    </lineage>
</organism>
<accession>A0A6H0KVH2</accession>
<gene>
    <name evidence="1" type="ORF">BacF7301_25595</name>
</gene>
<name>A0A6H0KVH2_9BACE</name>
<dbReference type="RefSeq" id="WP_167967017.1">
    <property type="nucleotide sequence ID" value="NZ_CP050831.1"/>
</dbReference>
<dbReference type="AlphaFoldDB" id="A0A6H0KVH2"/>